<comment type="caution">
    <text evidence="1">The sequence shown here is derived from an EMBL/GenBank/DDBJ whole genome shotgun (WGS) entry which is preliminary data.</text>
</comment>
<dbReference type="AlphaFoldDB" id="A0A813YRR4"/>
<dbReference type="OrthoDB" id="120976at2759"/>
<protein>
    <submittedName>
        <fullName evidence="1">Uncharacterized protein</fullName>
    </submittedName>
</protein>
<dbReference type="EMBL" id="CAJNOQ010001346">
    <property type="protein sequence ID" value="CAF0888209.1"/>
    <property type="molecule type" value="Genomic_DNA"/>
</dbReference>
<sequence length="124" mass="14677">MEIPWLTDDNIVKYIAQFFYQIEDTLTDDSSQGQKLLNFLKPNPSIWGVAHNPVNLELICSLWGDIDWSETKTLAMTAWYDKLTEWLCRRYLTKQNIDHGKMKDKAVYTQCHKELQFLETLAFR</sequence>
<evidence type="ECO:0000313" key="4">
    <source>
        <dbReference type="EMBL" id="CAF4097605.1"/>
    </source>
</evidence>
<dbReference type="Proteomes" id="UP000682733">
    <property type="component" value="Unassembled WGS sequence"/>
</dbReference>
<keyword evidence="5" id="KW-1185">Reference proteome</keyword>
<accession>A0A813YRR4</accession>
<evidence type="ECO:0000313" key="2">
    <source>
        <dbReference type="EMBL" id="CAF1292782.1"/>
    </source>
</evidence>
<name>A0A813YRR4_9BILA</name>
<dbReference type="EMBL" id="CAJOBA010040616">
    <property type="protein sequence ID" value="CAF4097605.1"/>
    <property type="molecule type" value="Genomic_DNA"/>
</dbReference>
<dbReference type="EMBL" id="CAJNOK010019046">
    <property type="protein sequence ID" value="CAF1292782.1"/>
    <property type="molecule type" value="Genomic_DNA"/>
</dbReference>
<organism evidence="1 5">
    <name type="scientific">Didymodactylos carnosus</name>
    <dbReference type="NCBI Taxonomy" id="1234261"/>
    <lineage>
        <taxon>Eukaryota</taxon>
        <taxon>Metazoa</taxon>
        <taxon>Spiralia</taxon>
        <taxon>Gnathifera</taxon>
        <taxon>Rotifera</taxon>
        <taxon>Eurotatoria</taxon>
        <taxon>Bdelloidea</taxon>
        <taxon>Philodinida</taxon>
        <taxon>Philodinidae</taxon>
        <taxon>Didymodactylos</taxon>
    </lineage>
</organism>
<evidence type="ECO:0000313" key="3">
    <source>
        <dbReference type="EMBL" id="CAF3673039.1"/>
    </source>
</evidence>
<gene>
    <name evidence="1" type="ORF">GPM918_LOCUS7979</name>
    <name evidence="2" type="ORF">OVA965_LOCUS28173</name>
    <name evidence="3" type="ORF">SRO942_LOCUS7979</name>
    <name evidence="4" type="ORF">TMI583_LOCUS28922</name>
</gene>
<reference evidence="1" key="1">
    <citation type="submission" date="2021-02" db="EMBL/GenBank/DDBJ databases">
        <authorList>
            <person name="Nowell W R."/>
        </authorList>
    </citation>
    <scope>NUCLEOTIDE SEQUENCE</scope>
</reference>
<evidence type="ECO:0000313" key="1">
    <source>
        <dbReference type="EMBL" id="CAF0888209.1"/>
    </source>
</evidence>
<proteinExistence type="predicted"/>
<dbReference type="EMBL" id="CAJOBC010001346">
    <property type="protein sequence ID" value="CAF3673039.1"/>
    <property type="molecule type" value="Genomic_DNA"/>
</dbReference>
<dbReference type="Proteomes" id="UP000677228">
    <property type="component" value="Unassembled WGS sequence"/>
</dbReference>
<dbReference type="PANTHER" id="PTHR46312:SF2">
    <property type="entry name" value="NUCLEOTIDE-BINDING OLIGOMERIZATION DOMAIN-CONTAINING PROTEIN 2-LIKE"/>
    <property type="match status" value="1"/>
</dbReference>
<evidence type="ECO:0000313" key="5">
    <source>
        <dbReference type="Proteomes" id="UP000663829"/>
    </source>
</evidence>
<dbReference type="PANTHER" id="PTHR46312">
    <property type="entry name" value="NACHT DOMAIN-CONTAINING PROTEIN"/>
    <property type="match status" value="1"/>
</dbReference>
<dbReference type="Proteomes" id="UP000663829">
    <property type="component" value="Unassembled WGS sequence"/>
</dbReference>
<dbReference type="Proteomes" id="UP000681722">
    <property type="component" value="Unassembled WGS sequence"/>
</dbReference>